<name>T1IYT9_STRMM</name>
<reference evidence="2" key="2">
    <citation type="submission" date="2015-02" db="UniProtKB">
        <authorList>
            <consortium name="EnsemblMetazoa"/>
        </authorList>
    </citation>
    <scope>IDENTIFICATION</scope>
</reference>
<dbReference type="Proteomes" id="UP000014500">
    <property type="component" value="Unassembled WGS sequence"/>
</dbReference>
<dbReference type="AlphaFoldDB" id="T1IYT9"/>
<evidence type="ECO:0000256" key="1">
    <source>
        <dbReference type="SAM" id="SignalP"/>
    </source>
</evidence>
<keyword evidence="3" id="KW-1185">Reference proteome</keyword>
<dbReference type="PhylomeDB" id="T1IYT9"/>
<feature type="chain" id="PRO_5004590164" evidence="1">
    <location>
        <begin position="21"/>
        <end position="232"/>
    </location>
</feature>
<sequence length="232" mass="25722">MGHQYFLLALLVSCVAVVLCNQSQQQLVKVVENESDKACLVENNVDLSKTFMDFQFCVQSVSQKFQLSLYLSQAPVDPVDAVVKFLCDNPALIQCIKNLQDTLSICLTEEKKQVLADQLKPIYAMMDVICEDNGQPIKDLVEKGSVCLSSKKIAILQCVQDVVSVMTPQNAETFEDFKTEEGCTNAKSIQTCVVSSLDQCEDDTASKFFNKLFDAMLSNSHCAHHVDNSNTV</sequence>
<organism evidence="2 3">
    <name type="scientific">Strigamia maritima</name>
    <name type="common">European centipede</name>
    <name type="synonym">Geophilus maritimus</name>
    <dbReference type="NCBI Taxonomy" id="126957"/>
    <lineage>
        <taxon>Eukaryota</taxon>
        <taxon>Metazoa</taxon>
        <taxon>Ecdysozoa</taxon>
        <taxon>Arthropoda</taxon>
        <taxon>Myriapoda</taxon>
        <taxon>Chilopoda</taxon>
        <taxon>Pleurostigmophora</taxon>
        <taxon>Geophilomorpha</taxon>
        <taxon>Linotaeniidae</taxon>
        <taxon>Strigamia</taxon>
    </lineage>
</organism>
<protein>
    <submittedName>
        <fullName evidence="2">Uncharacterized protein</fullName>
    </submittedName>
</protein>
<dbReference type="EMBL" id="AFFK01020351">
    <property type="status" value="NOT_ANNOTATED_CDS"/>
    <property type="molecule type" value="Genomic_DNA"/>
</dbReference>
<dbReference type="InterPro" id="IPR009832">
    <property type="entry name" value="DUF1397"/>
</dbReference>
<dbReference type="HOGENOM" id="CLU_1196190_0_0_1"/>
<feature type="signal peptide" evidence="1">
    <location>
        <begin position="1"/>
        <end position="20"/>
    </location>
</feature>
<accession>T1IYT9</accession>
<keyword evidence="1" id="KW-0732">Signal</keyword>
<dbReference type="EnsemblMetazoa" id="SMAR006407-RA">
    <property type="protein sequence ID" value="SMAR006407-PA"/>
    <property type="gene ID" value="SMAR006407"/>
</dbReference>
<evidence type="ECO:0000313" key="2">
    <source>
        <dbReference type="EnsemblMetazoa" id="SMAR006407-PA"/>
    </source>
</evidence>
<dbReference type="Pfam" id="PF07165">
    <property type="entry name" value="DUF1397"/>
    <property type="match status" value="1"/>
</dbReference>
<reference evidence="3" key="1">
    <citation type="submission" date="2011-05" db="EMBL/GenBank/DDBJ databases">
        <authorList>
            <person name="Richards S.R."/>
            <person name="Qu J."/>
            <person name="Jiang H."/>
            <person name="Jhangiani S.N."/>
            <person name="Agravi P."/>
            <person name="Goodspeed R."/>
            <person name="Gross S."/>
            <person name="Mandapat C."/>
            <person name="Jackson L."/>
            <person name="Mathew T."/>
            <person name="Pu L."/>
            <person name="Thornton R."/>
            <person name="Saada N."/>
            <person name="Wilczek-Boney K.B."/>
            <person name="Lee S."/>
            <person name="Kovar C."/>
            <person name="Wu Y."/>
            <person name="Scherer S.E."/>
            <person name="Worley K.C."/>
            <person name="Muzny D.M."/>
            <person name="Gibbs R."/>
        </authorList>
    </citation>
    <scope>NUCLEOTIDE SEQUENCE</scope>
    <source>
        <strain evidence="3">Brora</strain>
    </source>
</reference>
<proteinExistence type="predicted"/>
<dbReference type="PANTHER" id="PTHR20997">
    <property type="entry name" value="EG:BACR42I17.2 PROTEIN-RELATED"/>
    <property type="match status" value="1"/>
</dbReference>
<dbReference type="PANTHER" id="PTHR20997:SF2">
    <property type="entry name" value="EG:BACR42I17.2 PROTEIN-RELATED"/>
    <property type="match status" value="1"/>
</dbReference>
<evidence type="ECO:0000313" key="3">
    <source>
        <dbReference type="Proteomes" id="UP000014500"/>
    </source>
</evidence>